<protein>
    <submittedName>
        <fullName evidence="1">Swi3-domain-containing protein</fullName>
    </submittedName>
</protein>
<reference evidence="1" key="1">
    <citation type="submission" date="2021-03" db="EMBL/GenBank/DDBJ databases">
        <authorList>
            <consortium name="DOE Joint Genome Institute"/>
            <person name="Ahrendt S."/>
            <person name="Looney B.P."/>
            <person name="Miyauchi S."/>
            <person name="Morin E."/>
            <person name="Drula E."/>
            <person name="Courty P.E."/>
            <person name="Chicoki N."/>
            <person name="Fauchery L."/>
            <person name="Kohler A."/>
            <person name="Kuo A."/>
            <person name="Labutti K."/>
            <person name="Pangilinan J."/>
            <person name="Lipzen A."/>
            <person name="Riley R."/>
            <person name="Andreopoulos W."/>
            <person name="He G."/>
            <person name="Johnson J."/>
            <person name="Barry K.W."/>
            <person name="Grigoriev I.V."/>
            <person name="Nagy L."/>
            <person name="Hibbett D."/>
            <person name="Henrissat B."/>
            <person name="Matheny P.B."/>
            <person name="Labbe J."/>
            <person name="Martin F."/>
        </authorList>
    </citation>
    <scope>NUCLEOTIDE SEQUENCE</scope>
    <source>
        <strain evidence="1">HHB10654</strain>
    </source>
</reference>
<proteinExistence type="predicted"/>
<gene>
    <name evidence="1" type="ORF">BV25DRAFT_1906032</name>
</gene>
<accession>A0ACB8TA13</accession>
<dbReference type="Proteomes" id="UP000814140">
    <property type="component" value="Unassembled WGS sequence"/>
</dbReference>
<evidence type="ECO:0000313" key="2">
    <source>
        <dbReference type="Proteomes" id="UP000814140"/>
    </source>
</evidence>
<reference evidence="1" key="2">
    <citation type="journal article" date="2022" name="New Phytol.">
        <title>Evolutionary transition to the ectomycorrhizal habit in the genomes of a hyperdiverse lineage of mushroom-forming fungi.</title>
        <authorList>
            <person name="Looney B."/>
            <person name="Miyauchi S."/>
            <person name="Morin E."/>
            <person name="Drula E."/>
            <person name="Courty P.E."/>
            <person name="Kohler A."/>
            <person name="Kuo A."/>
            <person name="LaButti K."/>
            <person name="Pangilinan J."/>
            <person name="Lipzen A."/>
            <person name="Riley R."/>
            <person name="Andreopoulos W."/>
            <person name="He G."/>
            <person name="Johnson J."/>
            <person name="Nolan M."/>
            <person name="Tritt A."/>
            <person name="Barry K.W."/>
            <person name="Grigoriev I.V."/>
            <person name="Nagy L.G."/>
            <person name="Hibbett D."/>
            <person name="Henrissat B."/>
            <person name="Matheny P.B."/>
            <person name="Labbe J."/>
            <person name="Martin F.M."/>
        </authorList>
    </citation>
    <scope>NUCLEOTIDE SEQUENCE</scope>
    <source>
        <strain evidence="1">HHB10654</strain>
    </source>
</reference>
<comment type="caution">
    <text evidence="1">The sequence shown here is derived from an EMBL/GenBank/DDBJ whole genome shotgun (WGS) entry which is preliminary data.</text>
</comment>
<name>A0ACB8TA13_9AGAM</name>
<organism evidence="1 2">
    <name type="scientific">Artomyces pyxidatus</name>
    <dbReference type="NCBI Taxonomy" id="48021"/>
    <lineage>
        <taxon>Eukaryota</taxon>
        <taxon>Fungi</taxon>
        <taxon>Dikarya</taxon>
        <taxon>Basidiomycota</taxon>
        <taxon>Agaricomycotina</taxon>
        <taxon>Agaricomycetes</taxon>
        <taxon>Russulales</taxon>
        <taxon>Auriscalpiaceae</taxon>
        <taxon>Artomyces</taxon>
    </lineage>
</organism>
<keyword evidence="2" id="KW-1185">Reference proteome</keyword>
<dbReference type="EMBL" id="MU277195">
    <property type="protein sequence ID" value="KAI0065377.1"/>
    <property type="molecule type" value="Genomic_DNA"/>
</dbReference>
<sequence>MASVELEDIWDAPVEDVTPQPATSNFGNAEADDDEDEDGARPRKSKGPLFLPSDDDEPSAPKSTSARPDIDALFEDLDAPEPEAAFQDLAPALDIAALRREADERNARAARAEFGGQIKVTQPTQANQSTQKRKGKAALDDDDADAEGDGEKKKKKKKALPKMDEARLLGKDGFPQLIKDTQYFKPRGKGQEAVDLDRVLQTYQFWAHKMYPKTKFRDTVERVEKLCHSKRMHVALSVWRDESKGLINGIDVSTLDDPEGSDSEVIDLTDAAPGGSSPQSSRPSSPARPAVPRVVELDDEDDLFTSRPPSLPPATPSPGPSTDDFDLDMIDMDALLEEEAALQSGPPATHAYKTPVQDADDDDAMWDALEMDPAPPPPPKQRPVEDDDDEDMWDLVREAEQEEERAAQAAAAAGKTTTEQRKPTNDEGWDDMYL</sequence>
<evidence type="ECO:0000313" key="1">
    <source>
        <dbReference type="EMBL" id="KAI0065377.1"/>
    </source>
</evidence>